<evidence type="ECO:0000313" key="7">
    <source>
        <dbReference type="EMBL" id="WBA42717.1"/>
    </source>
</evidence>
<evidence type="ECO:0000256" key="4">
    <source>
        <dbReference type="ARBA" id="ARBA00022989"/>
    </source>
</evidence>
<gene>
    <name evidence="7" type="ORF">O3303_03965</name>
</gene>
<comment type="subcellular location">
    <subcellularLocation>
        <location evidence="1">Membrane</location>
        <topology evidence="1">Multi-pass membrane protein</topology>
    </subcellularLocation>
</comment>
<feature type="transmembrane region" description="Helical" evidence="6">
    <location>
        <begin position="228"/>
        <end position="254"/>
    </location>
</feature>
<dbReference type="EMBL" id="CP114767">
    <property type="protein sequence ID" value="WBA42717.1"/>
    <property type="molecule type" value="Genomic_DNA"/>
</dbReference>
<feature type="transmembrane region" description="Helical" evidence="6">
    <location>
        <begin position="201"/>
        <end position="222"/>
    </location>
</feature>
<dbReference type="Proteomes" id="UP001211005">
    <property type="component" value="Chromosome"/>
</dbReference>
<feature type="transmembrane region" description="Helical" evidence="6">
    <location>
        <begin position="143"/>
        <end position="166"/>
    </location>
</feature>
<keyword evidence="5 6" id="KW-0472">Membrane</keyword>
<keyword evidence="3 6" id="KW-0812">Transmembrane</keyword>
<evidence type="ECO:0000256" key="6">
    <source>
        <dbReference type="SAM" id="Phobius"/>
    </source>
</evidence>
<dbReference type="PANTHER" id="PTHR21716:SF4">
    <property type="entry name" value="TRANSMEMBRANE PROTEIN 245"/>
    <property type="match status" value="1"/>
</dbReference>
<feature type="transmembrane region" description="Helical" evidence="6">
    <location>
        <begin position="67"/>
        <end position="89"/>
    </location>
</feature>
<dbReference type="InterPro" id="IPR002549">
    <property type="entry name" value="AI-2E-like"/>
</dbReference>
<evidence type="ECO:0000313" key="8">
    <source>
        <dbReference type="Proteomes" id="UP001211005"/>
    </source>
</evidence>
<keyword evidence="4 6" id="KW-1133">Transmembrane helix</keyword>
<reference evidence="7 8" key="1">
    <citation type="submission" date="2022-12" db="EMBL/GenBank/DDBJ databases">
        <title>Hymenobacter canadensis sp. nov. isolated from lake water of the Cambridge Bay, Canada.</title>
        <authorList>
            <person name="Kim W.H."/>
            <person name="Lee Y.M."/>
        </authorList>
    </citation>
    <scope>NUCLEOTIDE SEQUENCE [LARGE SCALE GENOMIC DNA]</scope>
    <source>
        <strain evidence="7 8">PAMC 29467</strain>
    </source>
</reference>
<evidence type="ECO:0000256" key="5">
    <source>
        <dbReference type="ARBA" id="ARBA00023136"/>
    </source>
</evidence>
<protein>
    <submittedName>
        <fullName evidence="7">AI-2E family transporter</fullName>
    </submittedName>
</protein>
<sequence>MSHSIYTPRQQYVLLIVCLLVLAGLVLFGLGSYITGLFGAGILYVVFRPWWAALVHQRHWNRQLASAGLLTFALVVIILPFTALILMLVNRLQFYAVHTDTTQLMAVLHTLERRIGVSFTADQNVQTLIRQGLGWLSQRLPSLASGLLHFAIVIGLMLFTLYFMFVQEERFLHGLRRYLPFRDATLQELGEALRNNVHANVLGQALISLVQATLTGLLLWVFQVPDALFWGMVSFFMAFIPVLGTPLVWGPAALVKLAQGHTGQGVGILLIGVVVVMNIDNLLRIVLARRIGDIHPLITLVGVILGVEIFGILGLVIGPLLLSYFMVLMRVFERENRLRPAPADTAAQP</sequence>
<dbReference type="PANTHER" id="PTHR21716">
    <property type="entry name" value="TRANSMEMBRANE PROTEIN"/>
    <property type="match status" value="1"/>
</dbReference>
<keyword evidence="8" id="KW-1185">Reference proteome</keyword>
<dbReference type="RefSeq" id="WP_269560767.1">
    <property type="nucleotide sequence ID" value="NZ_CP114767.1"/>
</dbReference>
<proteinExistence type="inferred from homology"/>
<dbReference type="Pfam" id="PF01594">
    <property type="entry name" value="AI-2E_transport"/>
    <property type="match status" value="1"/>
</dbReference>
<accession>A0ABY7LS08</accession>
<organism evidence="7 8">
    <name type="scientific">Hymenobacter canadensis</name>
    <dbReference type="NCBI Taxonomy" id="2999067"/>
    <lineage>
        <taxon>Bacteria</taxon>
        <taxon>Pseudomonadati</taxon>
        <taxon>Bacteroidota</taxon>
        <taxon>Cytophagia</taxon>
        <taxon>Cytophagales</taxon>
        <taxon>Hymenobacteraceae</taxon>
        <taxon>Hymenobacter</taxon>
    </lineage>
</organism>
<comment type="similarity">
    <text evidence="2">Belongs to the autoinducer-2 exporter (AI-2E) (TC 2.A.86) family.</text>
</comment>
<name>A0ABY7LS08_9BACT</name>
<evidence type="ECO:0000256" key="3">
    <source>
        <dbReference type="ARBA" id="ARBA00022692"/>
    </source>
</evidence>
<evidence type="ECO:0000256" key="2">
    <source>
        <dbReference type="ARBA" id="ARBA00009773"/>
    </source>
</evidence>
<evidence type="ECO:0000256" key="1">
    <source>
        <dbReference type="ARBA" id="ARBA00004141"/>
    </source>
</evidence>
<feature type="transmembrane region" description="Helical" evidence="6">
    <location>
        <begin position="12"/>
        <end position="30"/>
    </location>
</feature>
<feature type="transmembrane region" description="Helical" evidence="6">
    <location>
        <begin position="266"/>
        <end position="287"/>
    </location>
</feature>
<feature type="transmembrane region" description="Helical" evidence="6">
    <location>
        <begin position="299"/>
        <end position="329"/>
    </location>
</feature>